<evidence type="ECO:0000256" key="1">
    <source>
        <dbReference type="SAM" id="MobiDB-lite"/>
    </source>
</evidence>
<dbReference type="AlphaFoldDB" id="A0A0D7LB48"/>
<evidence type="ECO:0000256" key="2">
    <source>
        <dbReference type="SAM" id="SignalP"/>
    </source>
</evidence>
<protein>
    <submittedName>
        <fullName evidence="3">Asparaginyl-tRNA synthetase</fullName>
        <ecNumber evidence="3">6.1.1.22</ecNumber>
    </submittedName>
</protein>
<dbReference type="OrthoDB" id="6626777at2"/>
<dbReference type="EC" id="6.1.1.22" evidence="3"/>
<keyword evidence="3" id="KW-0614">Plasmid</keyword>
<gene>
    <name evidence="4" type="ORF">P7U51_005524</name>
</gene>
<keyword evidence="3" id="KW-0436">Ligase</keyword>
<dbReference type="RefSeq" id="WP_004206900.1">
    <property type="nucleotide sequence ID" value="NZ_CP011609.1"/>
</dbReference>
<dbReference type="EMBL" id="KP975075">
    <property type="protein sequence ID" value="AKJ19065.1"/>
    <property type="molecule type" value="Genomic_DNA"/>
</dbReference>
<keyword evidence="3" id="KW-0030">Aminoacyl-tRNA synthetase</keyword>
<sequence length="156" mass="17284">MIKKPLIAGIMLVVAHTAGAAQGDDTNLQQIYTEAGIQGICSAGMLAVPEGARDEVVPQNVRHLLVQCAYFDEQQLRRRAGLPAQTFSHWRDRNAVLNLSSDQVSDALWLSAWRDFRAQLASAYPAPAEKRHRGKRPYPPARSPALSMGVRRIDRL</sequence>
<accession>A0A0D7LB48</accession>
<evidence type="ECO:0000313" key="3">
    <source>
        <dbReference type="EMBL" id="AKJ19065.1"/>
    </source>
</evidence>
<proteinExistence type="predicted"/>
<name>A0A0D7LB48_CITFR</name>
<dbReference type="Proteomes" id="UP001169574">
    <property type="component" value="Unassembled WGS sequence"/>
</dbReference>
<dbReference type="EMBL" id="ABLGCN030000036">
    <property type="protein sequence ID" value="EMM7460916.1"/>
    <property type="molecule type" value="Genomic_DNA"/>
</dbReference>
<feature type="region of interest" description="Disordered" evidence="1">
    <location>
        <begin position="126"/>
        <end position="145"/>
    </location>
</feature>
<feature type="chain" id="PRO_5007397754" evidence="2">
    <location>
        <begin position="21"/>
        <end position="156"/>
    </location>
</feature>
<keyword evidence="2" id="KW-0732">Signal</keyword>
<dbReference type="GO" id="GO:0004816">
    <property type="term" value="F:asparagine-tRNA ligase activity"/>
    <property type="evidence" value="ECO:0007669"/>
    <property type="project" value="UniProtKB-EC"/>
</dbReference>
<geneLocation type="plasmid" evidence="3">
    <name>pMRVIM1012</name>
</geneLocation>
<dbReference type="PATRIC" id="fig|546.123.peg.5072"/>
<evidence type="ECO:0000313" key="4">
    <source>
        <dbReference type="EMBL" id="EMM7460916.1"/>
    </source>
</evidence>
<reference evidence="3" key="1">
    <citation type="submission" date="2015-03" db="EMBL/GenBank/DDBJ databases">
        <title>Allelic Variants of blaVIM Reside on Diverse Mobile Genetic Elements in Gram-negative Clinical Isolates from the USA.</title>
        <authorList>
            <person name="McGann P."/>
            <person name="Snesrud E."/>
            <person name="Ong A.C."/>
            <person name="Clifford R."/>
            <person name="Kwak Y.I."/>
            <person name="Steele E.D."/>
            <person name="Rabinowitz R."/>
            <person name="Waterman P.E."/>
            <person name="Lesho E."/>
        </authorList>
    </citation>
    <scope>NUCLEOTIDE SEQUENCE</scope>
    <source>
        <strain evidence="3">MRSN12115</strain>
        <plasmid evidence="3">pMRVIM1012</plasmid>
    </source>
</reference>
<organism evidence="3">
    <name type="scientific">Citrobacter freundii</name>
    <dbReference type="NCBI Taxonomy" id="546"/>
    <lineage>
        <taxon>Bacteria</taxon>
        <taxon>Pseudomonadati</taxon>
        <taxon>Pseudomonadota</taxon>
        <taxon>Gammaproteobacteria</taxon>
        <taxon>Enterobacterales</taxon>
        <taxon>Enterobacteriaceae</taxon>
        <taxon>Citrobacter</taxon>
        <taxon>Citrobacter freundii complex</taxon>
    </lineage>
</organism>
<reference evidence="4" key="2">
    <citation type="submission" date="2024-02" db="EMBL/GenBank/DDBJ databases">
        <authorList>
            <consortium name="Clinical and Environmental Microbiology Branch: Whole genome sequencing antimicrobial resistance pathogens in the healthcare setting"/>
        </authorList>
    </citation>
    <scope>NUCLEOTIDE SEQUENCE</scope>
    <source>
        <strain evidence="4">Whole organism</strain>
    </source>
</reference>
<feature type="signal peptide" evidence="2">
    <location>
        <begin position="1"/>
        <end position="20"/>
    </location>
</feature>